<dbReference type="RefSeq" id="WP_120464754.1">
    <property type="nucleotide sequence ID" value="NZ_BMIW01000019.1"/>
</dbReference>
<comment type="caution">
    <text evidence="2">The sequence shown here is derived from an EMBL/GenBank/DDBJ whole genome shotgun (WGS) entry which is preliminary data.</text>
</comment>
<sequence length="360" mass="41700">MNKEKVRQEIERKLENRTVTDPLLHNVFLLLHSDGGDFHWPMAAGETDGLPAHPDQPYHTASIGKTFTSVILAIFAEKGLIQYDDPIANYLPPQLLKDLHIYKGKDYTYDIRIKHLLSNTSGLPDYFEEKPKNGQSFLQQQLAQPSRFWTAEETIQWSKEHLNPHFPPGRRVHYTDTGYNLLGLIIETITSKPYHEALHDYIFTPLQMNHTYLCQYSEPALKSEHLVANLYLDKQTIPVEEHRSFSAFYAGGQTVSTSEDLLIFMKSVVNHQIIRKESLDTMQQWNRMWIGMDYGYGLMRLHFIPWSQKYIGWGHLGSSGASMLYLPNLDMYMIGSFNQTAYSRKGMNFLFSQVLRKMSK</sequence>
<evidence type="ECO:0000259" key="1">
    <source>
        <dbReference type="Pfam" id="PF00144"/>
    </source>
</evidence>
<dbReference type="PANTHER" id="PTHR46825:SF7">
    <property type="entry name" value="D-ALANYL-D-ALANINE CARBOXYPEPTIDASE"/>
    <property type="match status" value="1"/>
</dbReference>
<dbReference type="PANTHER" id="PTHR46825">
    <property type="entry name" value="D-ALANYL-D-ALANINE-CARBOXYPEPTIDASE/ENDOPEPTIDASE AMPH"/>
    <property type="match status" value="1"/>
</dbReference>
<dbReference type="InterPro" id="IPR050491">
    <property type="entry name" value="AmpC-like"/>
</dbReference>
<feature type="domain" description="Beta-lactamase-related" evidence="1">
    <location>
        <begin position="46"/>
        <end position="341"/>
    </location>
</feature>
<dbReference type="SUPFAM" id="SSF56601">
    <property type="entry name" value="beta-lactamase/transpeptidase-like"/>
    <property type="match status" value="1"/>
</dbReference>
<dbReference type="InterPro" id="IPR001466">
    <property type="entry name" value="Beta-lactam-related"/>
</dbReference>
<keyword evidence="3" id="KW-1185">Reference proteome</keyword>
<protein>
    <recommendedName>
        <fullName evidence="1">Beta-lactamase-related domain-containing protein</fullName>
    </recommendedName>
</protein>
<dbReference type="EMBL" id="BMIW01000019">
    <property type="protein sequence ID" value="GGG03755.1"/>
    <property type="molecule type" value="Genomic_DNA"/>
</dbReference>
<accession>A0ABQ1VX28</accession>
<organism evidence="2 3">
    <name type="scientific">Paenibacillus aceti</name>
    <dbReference type="NCBI Taxonomy" id="1820010"/>
    <lineage>
        <taxon>Bacteria</taxon>
        <taxon>Bacillati</taxon>
        <taxon>Bacillota</taxon>
        <taxon>Bacilli</taxon>
        <taxon>Bacillales</taxon>
        <taxon>Paenibacillaceae</taxon>
        <taxon>Paenibacillus</taxon>
    </lineage>
</organism>
<dbReference type="Pfam" id="PF00144">
    <property type="entry name" value="Beta-lactamase"/>
    <property type="match status" value="1"/>
</dbReference>
<dbReference type="InterPro" id="IPR012338">
    <property type="entry name" value="Beta-lactam/transpept-like"/>
</dbReference>
<gene>
    <name evidence="2" type="ORF">GCM10010913_26980</name>
</gene>
<dbReference type="Gene3D" id="3.40.710.10">
    <property type="entry name" value="DD-peptidase/beta-lactamase superfamily"/>
    <property type="match status" value="1"/>
</dbReference>
<reference evidence="3" key="1">
    <citation type="journal article" date="2019" name="Int. J. Syst. Evol. Microbiol.">
        <title>The Global Catalogue of Microorganisms (GCM) 10K type strain sequencing project: providing services to taxonomists for standard genome sequencing and annotation.</title>
        <authorList>
            <consortium name="The Broad Institute Genomics Platform"/>
            <consortium name="The Broad Institute Genome Sequencing Center for Infectious Disease"/>
            <person name="Wu L."/>
            <person name="Ma J."/>
        </authorList>
    </citation>
    <scope>NUCLEOTIDE SEQUENCE [LARGE SCALE GENOMIC DNA]</scope>
    <source>
        <strain evidence="3">CGMCC 1.15420</strain>
    </source>
</reference>
<name>A0ABQ1VX28_9BACL</name>
<evidence type="ECO:0000313" key="3">
    <source>
        <dbReference type="Proteomes" id="UP000608420"/>
    </source>
</evidence>
<dbReference type="Proteomes" id="UP000608420">
    <property type="component" value="Unassembled WGS sequence"/>
</dbReference>
<evidence type="ECO:0000313" key="2">
    <source>
        <dbReference type="EMBL" id="GGG03755.1"/>
    </source>
</evidence>
<proteinExistence type="predicted"/>